<sequence length="89" mass="10123">MGIYIEGCLSLLTSETLIYGNDSTTYEDECKSTLQTTQKILATLFENCKLEPCDRYLEVMTKSLELEKAAEVPSELKIRFLGSHLKLLR</sequence>
<dbReference type="EMBL" id="UYJE01003603">
    <property type="protein sequence ID" value="VDI20748.1"/>
    <property type="molecule type" value="Genomic_DNA"/>
</dbReference>
<dbReference type="Proteomes" id="UP000596742">
    <property type="component" value="Unassembled WGS sequence"/>
</dbReference>
<comment type="caution">
    <text evidence="1">The sequence shown here is derived from an EMBL/GenBank/DDBJ whole genome shotgun (WGS) entry which is preliminary data.</text>
</comment>
<organism evidence="1 2">
    <name type="scientific">Mytilus galloprovincialis</name>
    <name type="common">Mediterranean mussel</name>
    <dbReference type="NCBI Taxonomy" id="29158"/>
    <lineage>
        <taxon>Eukaryota</taxon>
        <taxon>Metazoa</taxon>
        <taxon>Spiralia</taxon>
        <taxon>Lophotrochozoa</taxon>
        <taxon>Mollusca</taxon>
        <taxon>Bivalvia</taxon>
        <taxon>Autobranchia</taxon>
        <taxon>Pteriomorphia</taxon>
        <taxon>Mytilida</taxon>
        <taxon>Mytiloidea</taxon>
        <taxon>Mytilidae</taxon>
        <taxon>Mytilinae</taxon>
        <taxon>Mytilus</taxon>
    </lineage>
</organism>
<protein>
    <submittedName>
        <fullName evidence="1">Uncharacterized protein</fullName>
    </submittedName>
</protein>
<reference evidence="1" key="1">
    <citation type="submission" date="2018-11" db="EMBL/GenBank/DDBJ databases">
        <authorList>
            <person name="Alioto T."/>
            <person name="Alioto T."/>
        </authorList>
    </citation>
    <scope>NUCLEOTIDE SEQUENCE</scope>
</reference>
<proteinExistence type="predicted"/>
<accession>A0A8B6DLX9</accession>
<gene>
    <name evidence="1" type="ORF">MGAL_10B017758</name>
</gene>
<evidence type="ECO:0000313" key="1">
    <source>
        <dbReference type="EMBL" id="VDI20748.1"/>
    </source>
</evidence>
<keyword evidence="2" id="KW-1185">Reference proteome</keyword>
<name>A0A8B6DLX9_MYTGA</name>
<evidence type="ECO:0000313" key="2">
    <source>
        <dbReference type="Proteomes" id="UP000596742"/>
    </source>
</evidence>
<dbReference type="AlphaFoldDB" id="A0A8B6DLX9"/>